<name>A0ABD7MQN5_CORUL</name>
<dbReference type="Proteomes" id="UP000248741">
    <property type="component" value="Chromosome 1"/>
</dbReference>
<keyword evidence="4" id="KW-0031">Aminopeptidase</keyword>
<reference evidence="4 5" key="1">
    <citation type="submission" date="2018-06" db="EMBL/GenBank/DDBJ databases">
        <authorList>
            <consortium name="Pathogen Informatics"/>
            <person name="Doyle S."/>
        </authorList>
    </citation>
    <scope>NUCLEOTIDE SEQUENCE [LARGE SCALE GENOMIC DNA]</scope>
    <source>
        <strain evidence="4 5">NCTC7908</strain>
    </source>
</reference>
<dbReference type="InterPro" id="IPR000073">
    <property type="entry name" value="AB_hydrolase_1"/>
</dbReference>
<accession>A0ABD7MQN5</accession>
<evidence type="ECO:0000313" key="5">
    <source>
        <dbReference type="Proteomes" id="UP000248741"/>
    </source>
</evidence>
<keyword evidence="2 4" id="KW-0378">Hydrolase</keyword>
<proteinExistence type="inferred from homology"/>
<comment type="similarity">
    <text evidence="1">Belongs to the peptidase S33 family.</text>
</comment>
<keyword evidence="4" id="KW-0645">Protease</keyword>
<dbReference type="EC" id="3.4.11.5" evidence="4"/>
<evidence type="ECO:0000313" key="4">
    <source>
        <dbReference type="EMBL" id="SQG50000.1"/>
    </source>
</evidence>
<dbReference type="InterPro" id="IPR029058">
    <property type="entry name" value="AB_hydrolase_fold"/>
</dbReference>
<evidence type="ECO:0000256" key="1">
    <source>
        <dbReference type="ARBA" id="ARBA00010088"/>
    </source>
</evidence>
<organism evidence="4 5">
    <name type="scientific">Corynebacterium ulcerans</name>
    <dbReference type="NCBI Taxonomy" id="65058"/>
    <lineage>
        <taxon>Bacteria</taxon>
        <taxon>Bacillati</taxon>
        <taxon>Actinomycetota</taxon>
        <taxon>Actinomycetes</taxon>
        <taxon>Mycobacteriales</taxon>
        <taxon>Corynebacteriaceae</taxon>
        <taxon>Corynebacterium</taxon>
    </lineage>
</organism>
<sequence length="428" mass="47676">MPANTMGAMKTRYLGCTVYEHTLEVPWDPQNPELGTFELFARELVPAGGEHYPAFLYLQGGPGFPAPRPISISGVIKEALKTHRVVLLDQRGTGRSHRIDCDTLGTDADKLHLLRQEFIVHDAEALRKALGISAWTLYGQSFGGFCITSYLSLYPESVAESYITGGLPALEAHVDDVYRATYAAIARRSEEFYSQFPWAEARIREICHHLDNSDEKLPTGERLSSRRFRTIGIDLGRSAGFYSLAYLLESPFQRNGEKKLKTDVLAEIGAKVSFASAPLYAAIHESIYGGIGGPQTAWSAHRLRGEIEGFAQDADPRSNEKFYLTGEHIYPWHFEEDPALVPFAQAAQGLAMRRWDASPYRPEALAQSPVAAACVYVDDAFVPYEYSLHTADKLCDARLHITNQYQHDGIHWAGEEILALLKSKVADH</sequence>
<protein>
    <submittedName>
        <fullName evidence="4">Proline imino-peptidase</fullName>
        <ecNumber evidence="4">3.4.11.5</ecNumber>
    </submittedName>
</protein>
<dbReference type="EMBL" id="LS483400">
    <property type="protein sequence ID" value="SQG50000.1"/>
    <property type="molecule type" value="Genomic_DNA"/>
</dbReference>
<dbReference type="InterPro" id="IPR002410">
    <property type="entry name" value="Peptidase_S33"/>
</dbReference>
<dbReference type="PRINTS" id="PR00793">
    <property type="entry name" value="PROAMNOPTASE"/>
</dbReference>
<dbReference type="GO" id="GO:0004177">
    <property type="term" value="F:aminopeptidase activity"/>
    <property type="evidence" value="ECO:0007669"/>
    <property type="project" value="UniProtKB-KW"/>
</dbReference>
<dbReference type="Pfam" id="PF00561">
    <property type="entry name" value="Abhydrolase_1"/>
    <property type="match status" value="1"/>
</dbReference>
<dbReference type="PANTHER" id="PTHR43248:SF2">
    <property type="entry name" value="PROLYL AMINOPEPTIDASE"/>
    <property type="match status" value="1"/>
</dbReference>
<evidence type="ECO:0000256" key="2">
    <source>
        <dbReference type="ARBA" id="ARBA00022801"/>
    </source>
</evidence>
<dbReference type="AlphaFoldDB" id="A0ABD7MQN5"/>
<gene>
    <name evidence="4" type="primary">pipB</name>
    <name evidence="4" type="ORF">NCTC7908_00230</name>
</gene>
<dbReference type="SUPFAM" id="SSF53474">
    <property type="entry name" value="alpha/beta-Hydrolases"/>
    <property type="match status" value="1"/>
</dbReference>
<dbReference type="InterPro" id="IPR051601">
    <property type="entry name" value="Serine_prot/Carboxylest_S33"/>
</dbReference>
<dbReference type="Gene3D" id="3.40.50.1820">
    <property type="entry name" value="alpha/beta hydrolase"/>
    <property type="match status" value="1"/>
</dbReference>
<dbReference type="PANTHER" id="PTHR43248">
    <property type="entry name" value="2-SUCCINYL-6-HYDROXY-2,4-CYCLOHEXADIENE-1-CARBOXYLATE SYNTHASE"/>
    <property type="match status" value="1"/>
</dbReference>
<feature type="domain" description="AB hydrolase-1" evidence="3">
    <location>
        <begin position="53"/>
        <end position="225"/>
    </location>
</feature>
<evidence type="ECO:0000259" key="3">
    <source>
        <dbReference type="Pfam" id="PF00561"/>
    </source>
</evidence>